<dbReference type="AlphaFoldDB" id="A0A942WD64"/>
<name>A0A942WD64_9FIRM</name>
<evidence type="ECO:0000313" key="2">
    <source>
        <dbReference type="EMBL" id="MBS4884199.1"/>
    </source>
</evidence>
<dbReference type="Proteomes" id="UP000753219">
    <property type="component" value="Unassembled WGS sequence"/>
</dbReference>
<dbReference type="InterPro" id="IPR025378">
    <property type="entry name" value="DUF4368"/>
</dbReference>
<dbReference type="Pfam" id="PF14287">
    <property type="entry name" value="DUF4368"/>
    <property type="match status" value="1"/>
</dbReference>
<protein>
    <submittedName>
        <fullName evidence="2">DUF4368 domain-containing protein</fullName>
    </submittedName>
</protein>
<evidence type="ECO:0000259" key="1">
    <source>
        <dbReference type="Pfam" id="PF14287"/>
    </source>
</evidence>
<comment type="caution">
    <text evidence="2">The sequence shown here is derived from an EMBL/GenBank/DDBJ whole genome shotgun (WGS) entry which is preliminary data.</text>
</comment>
<feature type="domain" description="DUF4368" evidence="1">
    <location>
        <begin position="2"/>
        <end position="19"/>
    </location>
</feature>
<proteinExistence type="predicted"/>
<organism evidence="2 3">
    <name type="scientific">Amedibacillus dolichus</name>
    <dbReference type="NCBI Taxonomy" id="31971"/>
    <lineage>
        <taxon>Bacteria</taxon>
        <taxon>Bacillati</taxon>
        <taxon>Bacillota</taxon>
        <taxon>Erysipelotrichia</taxon>
        <taxon>Erysipelotrichales</taxon>
        <taxon>Erysipelotrichaceae</taxon>
        <taxon>Amedibacillus</taxon>
    </lineage>
</organism>
<evidence type="ECO:0000313" key="3">
    <source>
        <dbReference type="Proteomes" id="UP000753219"/>
    </source>
</evidence>
<accession>A0A942WD64</accession>
<sequence>DNERIQEIEIYYRFIGKVE</sequence>
<reference evidence="2" key="1">
    <citation type="submission" date="2021-02" db="EMBL/GenBank/DDBJ databases">
        <title>Infant gut strain persistence is associated with maternal origin, phylogeny, and functional potential including surface adhesion and iron acquisition.</title>
        <authorList>
            <person name="Lou Y.C."/>
        </authorList>
    </citation>
    <scope>NUCLEOTIDE SEQUENCE</scope>
    <source>
        <strain evidence="2">L3_108_103G1_dasL3_108_103G1_concoct_2</strain>
    </source>
</reference>
<feature type="non-terminal residue" evidence="2">
    <location>
        <position position="1"/>
    </location>
</feature>
<gene>
    <name evidence="2" type="ORF">KHZ85_05475</name>
</gene>
<dbReference type="EMBL" id="JAGZMZ010000010">
    <property type="protein sequence ID" value="MBS4884199.1"/>
    <property type="molecule type" value="Genomic_DNA"/>
</dbReference>